<evidence type="ECO:0000256" key="1">
    <source>
        <dbReference type="ARBA" id="ARBA00009232"/>
    </source>
</evidence>
<dbReference type="Proteomes" id="UP000177691">
    <property type="component" value="Unassembled WGS sequence"/>
</dbReference>
<keyword evidence="2 5" id="KW-0227">DNA damage</keyword>
<comment type="caution">
    <text evidence="6">The sequence shown here is derived from an EMBL/GenBank/DDBJ whole genome shotgun (WGS) entry which is preliminary data.</text>
</comment>
<evidence type="ECO:0000256" key="5">
    <source>
        <dbReference type="HAMAP-Rule" id="MF_00527"/>
    </source>
</evidence>
<protein>
    <recommendedName>
        <fullName evidence="5">Putative 3-methyladenine DNA glycosylase</fullName>
        <ecNumber evidence="5">3.2.2.-</ecNumber>
    </recommendedName>
</protein>
<dbReference type="NCBIfam" id="TIGR00567">
    <property type="entry name" value="3mg"/>
    <property type="match status" value="1"/>
</dbReference>
<dbReference type="EC" id="3.2.2.-" evidence="5"/>
<keyword evidence="4 5" id="KW-0234">DNA repair</keyword>
<accession>A0A1F5RVK1</accession>
<dbReference type="GO" id="GO:0006284">
    <property type="term" value="P:base-excision repair"/>
    <property type="evidence" value="ECO:0007669"/>
    <property type="project" value="InterPro"/>
</dbReference>
<dbReference type="HAMAP" id="MF_00527">
    <property type="entry name" value="3MGH"/>
    <property type="match status" value="1"/>
</dbReference>
<proteinExistence type="inferred from homology"/>
<evidence type="ECO:0000256" key="4">
    <source>
        <dbReference type="ARBA" id="ARBA00023204"/>
    </source>
</evidence>
<dbReference type="Gene3D" id="3.10.300.10">
    <property type="entry name" value="Methylpurine-DNA glycosylase (MPG)"/>
    <property type="match status" value="1"/>
</dbReference>
<evidence type="ECO:0000256" key="2">
    <source>
        <dbReference type="ARBA" id="ARBA00022763"/>
    </source>
</evidence>
<keyword evidence="3 5" id="KW-0378">Hydrolase</keyword>
<dbReference type="CDD" id="cd00540">
    <property type="entry name" value="AAG"/>
    <property type="match status" value="1"/>
</dbReference>
<gene>
    <name evidence="6" type="ORF">A3D54_00510</name>
</gene>
<sequence length="221" mass="24969">MLLPQSFYDRPTLQVARNLLGAVLCRKLGDKIIRCKISEIEAYVGFKDLASHASRGKTPRNAVMFGPPGYAYVYFTYGMHYMLNIVTERKNYPAAVLIRAVEPPPPSPPAPLPPERAEGNYSKKFYHSSLLLRGTQREEGWGGGGVRVNGPAKLTKFLQINKSLNNIPVFTKKHELWVEAGKKIPPAQIVRAKRVGVDYAGEYKNKLWRFYIKDSKFVSKK</sequence>
<evidence type="ECO:0000256" key="3">
    <source>
        <dbReference type="ARBA" id="ARBA00022801"/>
    </source>
</evidence>
<name>A0A1F5RVK1_9BACT</name>
<dbReference type="InterPro" id="IPR036995">
    <property type="entry name" value="MPG_sf"/>
</dbReference>
<dbReference type="AlphaFoldDB" id="A0A1F5RVK1"/>
<dbReference type="InterPro" id="IPR003180">
    <property type="entry name" value="MPG"/>
</dbReference>
<evidence type="ECO:0000313" key="7">
    <source>
        <dbReference type="Proteomes" id="UP000177691"/>
    </source>
</evidence>
<dbReference type="GO" id="GO:0003905">
    <property type="term" value="F:alkylbase DNA N-glycosylase activity"/>
    <property type="evidence" value="ECO:0007669"/>
    <property type="project" value="InterPro"/>
</dbReference>
<comment type="similarity">
    <text evidence="1 5">Belongs to the DNA glycosylase MPG family.</text>
</comment>
<reference evidence="6 7" key="1">
    <citation type="journal article" date="2016" name="Nat. Commun.">
        <title>Thousands of microbial genomes shed light on interconnected biogeochemical processes in an aquifer system.</title>
        <authorList>
            <person name="Anantharaman K."/>
            <person name="Brown C.T."/>
            <person name="Hug L.A."/>
            <person name="Sharon I."/>
            <person name="Castelle C.J."/>
            <person name="Probst A.J."/>
            <person name="Thomas B.C."/>
            <person name="Singh A."/>
            <person name="Wilkins M.J."/>
            <person name="Karaoz U."/>
            <person name="Brodie E.L."/>
            <person name="Williams K.H."/>
            <person name="Hubbard S.S."/>
            <person name="Banfield J.F."/>
        </authorList>
    </citation>
    <scope>NUCLEOTIDE SEQUENCE [LARGE SCALE GENOMIC DNA]</scope>
</reference>
<dbReference type="Pfam" id="PF02245">
    <property type="entry name" value="Pur_DNA_glyco"/>
    <property type="match status" value="1"/>
</dbReference>
<dbReference type="PANTHER" id="PTHR10429:SF0">
    <property type="entry name" value="DNA-3-METHYLADENINE GLYCOSYLASE"/>
    <property type="match status" value="1"/>
</dbReference>
<dbReference type="InterPro" id="IPR011034">
    <property type="entry name" value="Formyl_transferase-like_C_sf"/>
</dbReference>
<evidence type="ECO:0000313" key="6">
    <source>
        <dbReference type="EMBL" id="OGF18446.1"/>
    </source>
</evidence>
<dbReference type="EMBL" id="MFFU01000045">
    <property type="protein sequence ID" value="OGF18446.1"/>
    <property type="molecule type" value="Genomic_DNA"/>
</dbReference>
<dbReference type="SUPFAM" id="SSF50486">
    <property type="entry name" value="FMT C-terminal domain-like"/>
    <property type="match status" value="1"/>
</dbReference>
<organism evidence="6 7">
    <name type="scientific">Candidatus Falkowbacteria bacterium RIFCSPHIGHO2_02_FULL_45_15</name>
    <dbReference type="NCBI Taxonomy" id="1797987"/>
    <lineage>
        <taxon>Bacteria</taxon>
        <taxon>Candidatus Falkowiibacteriota</taxon>
    </lineage>
</organism>
<dbReference type="GO" id="GO:0003677">
    <property type="term" value="F:DNA binding"/>
    <property type="evidence" value="ECO:0007669"/>
    <property type="project" value="InterPro"/>
</dbReference>
<dbReference type="PANTHER" id="PTHR10429">
    <property type="entry name" value="DNA-3-METHYLADENINE GLYCOSYLASE"/>
    <property type="match status" value="1"/>
</dbReference>